<dbReference type="KEGG" id="clup:CLUP02_14631"/>
<evidence type="ECO:0000313" key="2">
    <source>
        <dbReference type="EMBL" id="UQC89103.1"/>
    </source>
</evidence>
<gene>
    <name evidence="2" type="ORF">CLUP02_14631</name>
</gene>
<name>A0A9Q8T561_9PEZI</name>
<dbReference type="RefSeq" id="XP_049150704.1">
    <property type="nucleotide sequence ID" value="XM_049293558.1"/>
</dbReference>
<organism evidence="2 3">
    <name type="scientific">Colletotrichum lupini</name>
    <dbReference type="NCBI Taxonomy" id="145971"/>
    <lineage>
        <taxon>Eukaryota</taxon>
        <taxon>Fungi</taxon>
        <taxon>Dikarya</taxon>
        <taxon>Ascomycota</taxon>
        <taxon>Pezizomycotina</taxon>
        <taxon>Sordariomycetes</taxon>
        <taxon>Hypocreomycetidae</taxon>
        <taxon>Glomerellales</taxon>
        <taxon>Glomerellaceae</taxon>
        <taxon>Colletotrichum</taxon>
        <taxon>Colletotrichum acutatum species complex</taxon>
    </lineage>
</organism>
<accession>A0A9Q8T561</accession>
<keyword evidence="3" id="KW-1185">Reference proteome</keyword>
<protein>
    <submittedName>
        <fullName evidence="2">Uncharacterized protein</fullName>
    </submittedName>
</protein>
<evidence type="ECO:0000313" key="3">
    <source>
        <dbReference type="Proteomes" id="UP000830671"/>
    </source>
</evidence>
<proteinExistence type="predicted"/>
<sequence length="102" mass="11664">MMPSHLNEWLGIAPSSILGFGMFCFCYVDDVFTHFGYLVLGTDTTYPSKVKVPFVFMKQPPIEYVSNINQHVVDQNARLMTATGRPSFREPHHTQTQRKIAQ</sequence>
<dbReference type="EMBL" id="CP019480">
    <property type="protein sequence ID" value="UQC89103.1"/>
    <property type="molecule type" value="Genomic_DNA"/>
</dbReference>
<keyword evidence="1" id="KW-1133">Transmembrane helix</keyword>
<dbReference type="AlphaFoldDB" id="A0A9Q8T561"/>
<reference evidence="2" key="1">
    <citation type="journal article" date="2021" name="Mol. Plant Microbe Interact.">
        <title>Complete Genome Sequence of the Plant-Pathogenic Fungus Colletotrichum lupini.</title>
        <authorList>
            <person name="Baroncelli R."/>
            <person name="Pensec F."/>
            <person name="Da Lio D."/>
            <person name="Boufleur T."/>
            <person name="Vicente I."/>
            <person name="Sarrocco S."/>
            <person name="Picot A."/>
            <person name="Baraldi E."/>
            <person name="Sukno S."/>
            <person name="Thon M."/>
            <person name="Le Floch G."/>
        </authorList>
    </citation>
    <scope>NUCLEOTIDE SEQUENCE</scope>
    <source>
        <strain evidence="2">IMI 504893</strain>
    </source>
</reference>
<feature type="transmembrane region" description="Helical" evidence="1">
    <location>
        <begin position="6"/>
        <end position="28"/>
    </location>
</feature>
<evidence type="ECO:0000256" key="1">
    <source>
        <dbReference type="SAM" id="Phobius"/>
    </source>
</evidence>
<dbReference type="GeneID" id="73348568"/>
<keyword evidence="1" id="KW-0472">Membrane</keyword>
<keyword evidence="1" id="KW-0812">Transmembrane</keyword>
<dbReference type="Proteomes" id="UP000830671">
    <property type="component" value="Chromosome 8"/>
</dbReference>